<feature type="domain" description="Putative Flp pilus-assembly TadG-like N-terminal" evidence="1">
    <location>
        <begin position="25"/>
        <end position="70"/>
    </location>
</feature>
<gene>
    <name evidence="2" type="ORF">LZ538_00335</name>
</gene>
<dbReference type="RefSeq" id="WP_249830013.1">
    <property type="nucleotide sequence ID" value="NZ_JAMGBE010000001.1"/>
</dbReference>
<keyword evidence="3" id="KW-1185">Reference proteome</keyword>
<accession>A0ABT0RY63</accession>
<evidence type="ECO:0000313" key="2">
    <source>
        <dbReference type="EMBL" id="MCL6728502.1"/>
    </source>
</evidence>
<reference evidence="2" key="1">
    <citation type="submission" date="2022-05" db="EMBL/GenBank/DDBJ databases">
        <authorList>
            <person name="Jo J.-H."/>
            <person name="Im W.-T."/>
        </authorList>
    </citation>
    <scope>NUCLEOTIDE SEQUENCE</scope>
    <source>
        <strain evidence="2">SE220</strain>
    </source>
</reference>
<evidence type="ECO:0000313" key="3">
    <source>
        <dbReference type="Proteomes" id="UP001165342"/>
    </source>
</evidence>
<sequence>MLPDAYFHGGEMISFFRKLMRDKRGNALVIAGAALPLVIGSAGLASDTIQWTLWKRQLQRGADSAALAGVYDRIYNNGDTGNISTAVNTDLGKNNHVGINLLTGYPQIEYPANTSAYSGAVKVTLKIQKTLGFSSVFLATAPVITATATAATIPTGVYCVVSLEDTAATGITATGNGDINLGCGMITNSVSLTAAIATGSSDVDATPIAAVGDIKESDNWNGAELLPFTVKEEDPFKNVNVPPFTACQGNSNKLSVNANASLDRSALDSNKTVCFSDMNLNGNVTLGSNSIYIIDGGDFSAGAQSHITCNHCTIVLTNSTAGTPVTIGNVTINGGAEMDMSASNSGDFDRILFYQDRRASSSSSAVNKINGNSDSLMTGAFYFPTRQMEINGTAGLNFQCAQFVARNVTFSGNGSVNNSCSGGYGDKTILGRHVRLVA</sequence>
<dbReference type="InterPro" id="IPR028087">
    <property type="entry name" value="Tad_N"/>
</dbReference>
<dbReference type="EMBL" id="JAMGBE010000001">
    <property type="protein sequence ID" value="MCL6728502.1"/>
    <property type="molecule type" value="Genomic_DNA"/>
</dbReference>
<dbReference type="Pfam" id="PF13400">
    <property type="entry name" value="Tad"/>
    <property type="match status" value="1"/>
</dbReference>
<proteinExistence type="predicted"/>
<name>A0ABT0RY63_9SPHN</name>
<comment type="caution">
    <text evidence="2">The sequence shown here is derived from an EMBL/GenBank/DDBJ whole genome shotgun (WGS) entry which is preliminary data.</text>
</comment>
<evidence type="ECO:0000259" key="1">
    <source>
        <dbReference type="Pfam" id="PF13400"/>
    </source>
</evidence>
<organism evidence="2 3">
    <name type="scientific">Sphingomonas hankyongi</name>
    <dbReference type="NCBI Taxonomy" id="2908209"/>
    <lineage>
        <taxon>Bacteria</taxon>
        <taxon>Pseudomonadati</taxon>
        <taxon>Pseudomonadota</taxon>
        <taxon>Alphaproteobacteria</taxon>
        <taxon>Sphingomonadales</taxon>
        <taxon>Sphingomonadaceae</taxon>
        <taxon>Sphingomonas</taxon>
    </lineage>
</organism>
<dbReference type="Proteomes" id="UP001165342">
    <property type="component" value="Unassembled WGS sequence"/>
</dbReference>
<protein>
    <submittedName>
        <fullName evidence="2">Tad domain-containing protein</fullName>
    </submittedName>
</protein>